<organism evidence="1 2">
    <name type="scientific">Priestia megaterium</name>
    <name type="common">Bacillus megaterium</name>
    <dbReference type="NCBI Taxonomy" id="1404"/>
    <lineage>
        <taxon>Bacteria</taxon>
        <taxon>Bacillati</taxon>
        <taxon>Bacillota</taxon>
        <taxon>Bacilli</taxon>
        <taxon>Bacillales</taxon>
        <taxon>Bacillaceae</taxon>
        <taxon>Priestia</taxon>
    </lineage>
</organism>
<gene>
    <name evidence="1" type="ORF">CN497_24785</name>
</gene>
<dbReference type="RefSeq" id="WP_055990988.1">
    <property type="nucleotide sequence ID" value="NZ_CP031776.1"/>
</dbReference>
<proteinExistence type="predicted"/>
<comment type="caution">
    <text evidence="1">The sequence shown here is derived from an EMBL/GenBank/DDBJ whole genome shotgun (WGS) entry which is preliminary data.</text>
</comment>
<evidence type="ECO:0000313" key="2">
    <source>
        <dbReference type="Proteomes" id="UP000220341"/>
    </source>
</evidence>
<accession>A0AAE5U9N4</accession>
<dbReference type="EMBL" id="NTYW01000086">
    <property type="protein sequence ID" value="PES29545.1"/>
    <property type="molecule type" value="Genomic_DNA"/>
</dbReference>
<dbReference type="AlphaFoldDB" id="A0AAE5U9N4"/>
<reference evidence="1 2" key="1">
    <citation type="submission" date="2017-09" db="EMBL/GenBank/DDBJ databases">
        <title>Large-scale bioinformatics analysis of Bacillus genomes uncovers conserved roles of natural products in bacterial physiology.</title>
        <authorList>
            <consortium name="Agbiome Team Llc"/>
            <person name="Bleich R.M."/>
            <person name="Kirk G.J."/>
            <person name="Santa Maria K.C."/>
            <person name="Allen S.E."/>
            <person name="Farag S."/>
            <person name="Shank E.A."/>
            <person name="Bowers A."/>
        </authorList>
    </citation>
    <scope>NUCLEOTIDE SEQUENCE [LARGE SCALE GENOMIC DNA]</scope>
    <source>
        <strain evidence="1 2">AFS003013</strain>
    </source>
</reference>
<dbReference type="Proteomes" id="UP000220341">
    <property type="component" value="Unassembled WGS sequence"/>
</dbReference>
<sequence length="121" mass="14247">MRERIKQIVLELIKKREDNVSFAEIERTLERKGISYKGDYSIHMPSNQNVKLWVGMSEDFCKAILELMFDDRAIIPQNVPSTLYIFDGKVPDYPVAENLYHTYETERWIPIAFALGNLYEE</sequence>
<name>A0AAE5U9N4_PRIMG</name>
<evidence type="ECO:0000313" key="1">
    <source>
        <dbReference type="EMBL" id="PES29545.1"/>
    </source>
</evidence>
<protein>
    <submittedName>
        <fullName evidence="1">Uncharacterized protein</fullName>
    </submittedName>
</protein>